<gene>
    <name evidence="2" type="ORF">CGS58_09495</name>
</gene>
<dbReference type="InterPro" id="IPR019546">
    <property type="entry name" value="TAT_signal_bac_arc"/>
</dbReference>
<reference evidence="2 3" key="1">
    <citation type="journal article" date="2017" name="Front. Microbiol.">
        <title>New Insights into the Diversity of the Genus Faecalibacterium.</title>
        <authorList>
            <person name="Benevides L."/>
            <person name="Burman S."/>
            <person name="Martin R."/>
            <person name="Robert V."/>
            <person name="Thomas M."/>
            <person name="Miquel S."/>
            <person name="Chain F."/>
            <person name="Sokol H."/>
            <person name="Bermudez-Humaran L.G."/>
            <person name="Morrison M."/>
            <person name="Langella P."/>
            <person name="Azevedo V.A."/>
            <person name="Chatel J.M."/>
            <person name="Soares S."/>
        </authorList>
    </citation>
    <scope>NUCLEOTIDE SEQUENCE [LARGE SCALE GENOMIC DNA]</scope>
    <source>
        <strain evidence="2 3">CNCM I 4575</strain>
    </source>
</reference>
<organism evidence="2 3">
    <name type="scientific">Faecalibacterium prausnitzii</name>
    <dbReference type="NCBI Taxonomy" id="853"/>
    <lineage>
        <taxon>Bacteria</taxon>
        <taxon>Bacillati</taxon>
        <taxon>Bacillota</taxon>
        <taxon>Clostridia</taxon>
        <taxon>Eubacteriales</taxon>
        <taxon>Oscillospiraceae</taxon>
        <taxon>Faecalibacterium</taxon>
    </lineage>
</organism>
<accession>A0A2A7ANF5</accession>
<keyword evidence="1" id="KW-0732">Signal</keyword>
<dbReference type="InterPro" id="IPR050490">
    <property type="entry name" value="Bact_solute-bd_prot1"/>
</dbReference>
<feature type="chain" id="PRO_5044572913" evidence="1">
    <location>
        <begin position="34"/>
        <end position="482"/>
    </location>
</feature>
<dbReference type="InterPro" id="IPR006311">
    <property type="entry name" value="TAT_signal"/>
</dbReference>
<sequence length="482" mass="52668">MRKISRRNFLLASGAVAVTAALSACGGSSSSTAGSTASSTAASSAAASESAAAEGKVLNIWCWNDEFQGRFNDYYPEVSEVAADKSTTTLKDGTVVKWTINANENNNYQNKLDEALLNQDSAADDDKIDIFLIEADYALKYVDSDYVLDVKKDIGLTDSDLAGQYQYTKDIVTVDGSQRGTTWQATPGLFAYRRSIAKDVLGTDDPTEVQTYLSDWDKFNDVAAQAAAKGYKMLSGFDDAYRTFSNNVAAPWVSGTTVTVDENIMKWVDQTKEYTDKGYNNQSSLWDSQWASDQGPTGKVFGFFYSTWGINFTLLGNSLATPTAEGGKEEVGNGIYGDYAVCEGPQPYYWGGTWICGAAGSDNIETIKDVMQKLTCDEAIMKQITLDTQDYTNNEKAMNEIANSDYKSDFLGGQNHIALFAEAATKIDMSNAGPYDQGLNESFQNAFKDYFTGNVDEDTAKANFETAIKEKYPELTDVVWPA</sequence>
<dbReference type="Gene3D" id="3.40.190.10">
    <property type="entry name" value="Periplasmic binding protein-like II"/>
    <property type="match status" value="1"/>
</dbReference>
<evidence type="ECO:0000256" key="1">
    <source>
        <dbReference type="SAM" id="SignalP"/>
    </source>
</evidence>
<protein>
    <submittedName>
        <fullName evidence="2">ABC transporter substrate-binding protein</fullName>
    </submittedName>
</protein>
<comment type="caution">
    <text evidence="2">The sequence shown here is derived from an EMBL/GenBank/DDBJ whole genome shotgun (WGS) entry which is preliminary data.</text>
</comment>
<dbReference type="PANTHER" id="PTHR43649:SF12">
    <property type="entry name" value="DIACETYLCHITOBIOSE BINDING PROTEIN DASA"/>
    <property type="match status" value="1"/>
</dbReference>
<dbReference type="RefSeq" id="WP_097839682.1">
    <property type="nucleotide sequence ID" value="NZ_NMTY01000024.1"/>
</dbReference>
<proteinExistence type="predicted"/>
<dbReference type="Proteomes" id="UP000220005">
    <property type="component" value="Unassembled WGS sequence"/>
</dbReference>
<name>A0A2A7ANF5_9FIRM</name>
<dbReference type="PROSITE" id="PS51318">
    <property type="entry name" value="TAT"/>
    <property type="match status" value="1"/>
</dbReference>
<dbReference type="AlphaFoldDB" id="A0A2A7ANF5"/>
<dbReference type="PANTHER" id="PTHR43649">
    <property type="entry name" value="ARABINOSE-BINDING PROTEIN-RELATED"/>
    <property type="match status" value="1"/>
</dbReference>
<evidence type="ECO:0000313" key="3">
    <source>
        <dbReference type="Proteomes" id="UP000220005"/>
    </source>
</evidence>
<dbReference type="Pfam" id="PF10518">
    <property type="entry name" value="TAT_signal"/>
    <property type="match status" value="1"/>
</dbReference>
<feature type="signal peptide" evidence="1">
    <location>
        <begin position="1"/>
        <end position="33"/>
    </location>
</feature>
<dbReference type="SUPFAM" id="SSF53850">
    <property type="entry name" value="Periplasmic binding protein-like II"/>
    <property type="match status" value="1"/>
</dbReference>
<dbReference type="PROSITE" id="PS51257">
    <property type="entry name" value="PROKAR_LIPOPROTEIN"/>
    <property type="match status" value="1"/>
</dbReference>
<dbReference type="EMBL" id="NMTY01000024">
    <property type="protein sequence ID" value="PDX80734.1"/>
    <property type="molecule type" value="Genomic_DNA"/>
</dbReference>
<evidence type="ECO:0000313" key="2">
    <source>
        <dbReference type="EMBL" id="PDX80734.1"/>
    </source>
</evidence>